<evidence type="ECO:0000313" key="2">
    <source>
        <dbReference type="Proteomes" id="UP000507470"/>
    </source>
</evidence>
<reference evidence="1 2" key="1">
    <citation type="submission" date="2020-06" db="EMBL/GenBank/DDBJ databases">
        <authorList>
            <person name="Li R."/>
            <person name="Bekaert M."/>
        </authorList>
    </citation>
    <scope>NUCLEOTIDE SEQUENCE [LARGE SCALE GENOMIC DNA]</scope>
    <source>
        <strain evidence="2">wild</strain>
    </source>
</reference>
<dbReference type="OrthoDB" id="5950246at2759"/>
<keyword evidence="2" id="KW-1185">Reference proteome</keyword>
<dbReference type="Proteomes" id="UP000507470">
    <property type="component" value="Unassembled WGS sequence"/>
</dbReference>
<sequence length="581" mass="67081">MRKITYWEKYGLKRFPYPGTRRYTPLIYQSLDGGMIISNDVFGLTISQFEREFRACLERRTTHEQWILNLRYPNKSSNEYLEYLQTCTDQSKDNYRWSGNNLEDKKLYEHLINTVGTEIDIRNRQRLCIIQNIIHNATSPNSTKISSGSLAEGLDLPGSDRDDMYVLNNIDVIQNTRNVKQHFQRTTLVMETDTHHPGFTKLKLVAGVVDESLLVPAASFGDTGTCFYYSVKGFVDKIKQLLLDTNMDLPSHGPCVSDKGQTLDIAICLRRKINQSNNKILLRVLDSIKCGGTSGLLKNLFPPNNSFYLSLDKQSEQSCGKLDTLFYKVFYLPYSPERDLSHYYTEFALIDYLLKSESSKFIIGVCKYHFAKINQHVAQLLPSPFTMNKTYMIHNCYHKYLQDGLKTDAVSGWLLYASFYYVIGQYNVTLRLIHYVLSRCDPTMLYLGMGIYTETNINIYRQNIHSTMTLNDRMKIATRDCVMYLKDSSLIPEELKLTQGDLAIFVPPIIMSHFLRFLCYHHLVDIPNRQHALRDLKLTVDGKKYTVHSQLSNLRMLGICYELSGEKDKACQCYEGAFETV</sequence>
<accession>A0A6J8E4F9</accession>
<organism evidence="1 2">
    <name type="scientific">Mytilus coruscus</name>
    <name type="common">Sea mussel</name>
    <dbReference type="NCBI Taxonomy" id="42192"/>
    <lineage>
        <taxon>Eukaryota</taxon>
        <taxon>Metazoa</taxon>
        <taxon>Spiralia</taxon>
        <taxon>Lophotrochozoa</taxon>
        <taxon>Mollusca</taxon>
        <taxon>Bivalvia</taxon>
        <taxon>Autobranchia</taxon>
        <taxon>Pteriomorphia</taxon>
        <taxon>Mytilida</taxon>
        <taxon>Mytiloidea</taxon>
        <taxon>Mytilidae</taxon>
        <taxon>Mytilinae</taxon>
        <taxon>Mytilus</taxon>
    </lineage>
</organism>
<name>A0A6J8E4F9_MYTCO</name>
<dbReference type="EMBL" id="CACVKT020008420">
    <property type="protein sequence ID" value="CAC5415360.1"/>
    <property type="molecule type" value="Genomic_DNA"/>
</dbReference>
<evidence type="ECO:0008006" key="3">
    <source>
        <dbReference type="Google" id="ProtNLM"/>
    </source>
</evidence>
<gene>
    <name evidence="1" type="ORF">MCOR_48059</name>
</gene>
<evidence type="ECO:0000313" key="1">
    <source>
        <dbReference type="EMBL" id="CAC5415360.1"/>
    </source>
</evidence>
<protein>
    <recommendedName>
        <fullName evidence="3">Mab-21-like HhH/H2TH-like domain-containing protein</fullName>
    </recommendedName>
</protein>
<dbReference type="AlphaFoldDB" id="A0A6J8E4F9"/>
<proteinExistence type="predicted"/>